<comment type="caution">
    <text evidence="4">The sequence shown here is derived from an EMBL/GenBank/DDBJ whole genome shotgun (WGS) entry which is preliminary data.</text>
</comment>
<feature type="transmembrane region" description="Helical" evidence="2">
    <location>
        <begin position="274"/>
        <end position="297"/>
    </location>
</feature>
<sequence length="472" mass="51903">MAIPDVPAAQPGSSKASRDKVLLPPKGRYQIKELLKAPGRLIHPGRHIEEELEKLEQHSLRAHGEKVDQFKGVTAGKVRGMQRVKLCDVTLDDVIAGKHTPPLTLRDFEDFLAFREKSAENLYFHIWLDEYRKLYEQSRPSDRPHEDVITLGKSFKTAVDTFFAQASPLEVNVPSDIRREIDGRIRDVSQATAAAPSNEAFLPPDAFERVHDVTSESLAISFKAFRKQVVRNADRNRGWFAIFLGVLTWALGLIPTIVCAVLDKARGWRAFGIPLWWFGTVVAVGGLGKTCLVIYLFGDNRQLYPWERQEYNDIGTLSSASGSTSDPWNAPSTAEDGASSHVTGEKGTPPGTPFVSALPESRRSSQHSPMSDLGYFPLAPTSPSISEKSQKSSSASKSGSRRQSTTPGGLYFAPAGMDLPRSSRVWAPFTKMMNPIVARSQRNLVLAAAGYGLIVCAITTAICLSVPNRDRS</sequence>
<dbReference type="PANTHER" id="PTHR39466">
    <property type="entry name" value="RGS DOMAIN-CONTAINING PROTEIN"/>
    <property type="match status" value="1"/>
</dbReference>
<protein>
    <recommendedName>
        <fullName evidence="3">RGS domain-containing protein</fullName>
    </recommendedName>
</protein>
<feature type="compositionally biased region" description="Low complexity" evidence="1">
    <location>
        <begin position="382"/>
        <end position="398"/>
    </location>
</feature>
<feature type="region of interest" description="Disordered" evidence="1">
    <location>
        <begin position="322"/>
        <end position="415"/>
    </location>
</feature>
<feature type="transmembrane region" description="Helical" evidence="2">
    <location>
        <begin position="238"/>
        <end position="262"/>
    </location>
</feature>
<dbReference type="SUPFAM" id="SSF48097">
    <property type="entry name" value="Regulator of G-protein signaling, RGS"/>
    <property type="match status" value="1"/>
</dbReference>
<proteinExistence type="predicted"/>
<dbReference type="InterPro" id="IPR016137">
    <property type="entry name" value="RGS"/>
</dbReference>
<reference evidence="4 5" key="1">
    <citation type="submission" date="2021-12" db="EMBL/GenBank/DDBJ databases">
        <title>High titer production of polyol ester of fatty acids by Rhodotorula paludigena BS15 towards product separation-free biomass refinery.</title>
        <authorList>
            <person name="Mano J."/>
            <person name="Ono H."/>
            <person name="Tanaka T."/>
            <person name="Naito K."/>
            <person name="Sushida H."/>
            <person name="Ike M."/>
            <person name="Tokuyasu K."/>
            <person name="Kitaoka M."/>
        </authorList>
    </citation>
    <scope>NUCLEOTIDE SEQUENCE [LARGE SCALE GENOMIC DNA]</scope>
    <source>
        <strain evidence="4 5">BS15</strain>
    </source>
</reference>
<accession>A0AAV5GIX2</accession>
<keyword evidence="2" id="KW-0812">Transmembrane</keyword>
<dbReference type="Proteomes" id="UP001342314">
    <property type="component" value="Unassembled WGS sequence"/>
</dbReference>
<keyword evidence="5" id="KW-1185">Reference proteome</keyword>
<dbReference type="InterPro" id="IPR044926">
    <property type="entry name" value="RGS_subdomain_2"/>
</dbReference>
<keyword evidence="2" id="KW-1133">Transmembrane helix</keyword>
<name>A0AAV5GIX2_9BASI</name>
<evidence type="ECO:0000313" key="5">
    <source>
        <dbReference type="Proteomes" id="UP001342314"/>
    </source>
</evidence>
<dbReference type="Gene3D" id="1.10.167.10">
    <property type="entry name" value="Regulator of G-protein Signalling 4, domain 2"/>
    <property type="match status" value="1"/>
</dbReference>
<evidence type="ECO:0000256" key="2">
    <source>
        <dbReference type="SAM" id="Phobius"/>
    </source>
</evidence>
<feature type="compositionally biased region" description="Polar residues" evidence="1">
    <location>
        <begin position="322"/>
        <end position="332"/>
    </location>
</feature>
<evidence type="ECO:0000313" key="4">
    <source>
        <dbReference type="EMBL" id="GJN89277.1"/>
    </source>
</evidence>
<organism evidence="4 5">
    <name type="scientific">Rhodotorula paludigena</name>
    <dbReference type="NCBI Taxonomy" id="86838"/>
    <lineage>
        <taxon>Eukaryota</taxon>
        <taxon>Fungi</taxon>
        <taxon>Dikarya</taxon>
        <taxon>Basidiomycota</taxon>
        <taxon>Pucciniomycotina</taxon>
        <taxon>Microbotryomycetes</taxon>
        <taxon>Sporidiobolales</taxon>
        <taxon>Sporidiobolaceae</taxon>
        <taxon>Rhodotorula</taxon>
    </lineage>
</organism>
<feature type="transmembrane region" description="Helical" evidence="2">
    <location>
        <begin position="444"/>
        <end position="466"/>
    </location>
</feature>
<dbReference type="AlphaFoldDB" id="A0AAV5GIX2"/>
<feature type="region of interest" description="Disordered" evidence="1">
    <location>
        <begin position="1"/>
        <end position="21"/>
    </location>
</feature>
<evidence type="ECO:0000256" key="1">
    <source>
        <dbReference type="SAM" id="MobiDB-lite"/>
    </source>
</evidence>
<dbReference type="PROSITE" id="PS50132">
    <property type="entry name" value="RGS"/>
    <property type="match status" value="1"/>
</dbReference>
<keyword evidence="2" id="KW-0472">Membrane</keyword>
<gene>
    <name evidence="4" type="ORF">Rhopal_002256-T1</name>
</gene>
<dbReference type="EMBL" id="BQKY01000004">
    <property type="protein sequence ID" value="GJN89277.1"/>
    <property type="molecule type" value="Genomic_DNA"/>
</dbReference>
<evidence type="ECO:0000259" key="3">
    <source>
        <dbReference type="PROSITE" id="PS50132"/>
    </source>
</evidence>
<dbReference type="InterPro" id="IPR036305">
    <property type="entry name" value="RGS_sf"/>
</dbReference>
<dbReference type="PANTHER" id="PTHR39466:SF1">
    <property type="entry name" value="RGS DOMAIN-CONTAINING PROTEIN"/>
    <property type="match status" value="1"/>
</dbReference>
<feature type="domain" description="RGS" evidence="3">
    <location>
        <begin position="108"/>
        <end position="201"/>
    </location>
</feature>